<proteinExistence type="predicted"/>
<accession>A0ACA9N5J9</accession>
<evidence type="ECO:0000313" key="1">
    <source>
        <dbReference type="EMBL" id="CAG8625471.1"/>
    </source>
</evidence>
<name>A0ACA9N5J9_9GLOM</name>
<organism evidence="1 2">
    <name type="scientific">Cetraspora pellucida</name>
    <dbReference type="NCBI Taxonomy" id="1433469"/>
    <lineage>
        <taxon>Eukaryota</taxon>
        <taxon>Fungi</taxon>
        <taxon>Fungi incertae sedis</taxon>
        <taxon>Mucoromycota</taxon>
        <taxon>Glomeromycotina</taxon>
        <taxon>Glomeromycetes</taxon>
        <taxon>Diversisporales</taxon>
        <taxon>Gigasporaceae</taxon>
        <taxon>Cetraspora</taxon>
    </lineage>
</organism>
<sequence length="85" mass="9486">AEETAQKCKAHFACDRERKCYKARTNTNLQQESELSVIAVNIEVTYLADLNIATTSQSKENINENEKAITATPQNNDIVEISIEA</sequence>
<dbReference type="Proteomes" id="UP000789366">
    <property type="component" value="Unassembled WGS sequence"/>
</dbReference>
<feature type="non-terminal residue" evidence="1">
    <location>
        <position position="1"/>
    </location>
</feature>
<evidence type="ECO:0000313" key="2">
    <source>
        <dbReference type="Proteomes" id="UP000789366"/>
    </source>
</evidence>
<protein>
    <submittedName>
        <fullName evidence="1">3984_t:CDS:1</fullName>
    </submittedName>
</protein>
<keyword evidence="2" id="KW-1185">Reference proteome</keyword>
<reference evidence="1" key="1">
    <citation type="submission" date="2021-06" db="EMBL/GenBank/DDBJ databases">
        <authorList>
            <person name="Kallberg Y."/>
            <person name="Tangrot J."/>
            <person name="Rosling A."/>
        </authorList>
    </citation>
    <scope>NUCLEOTIDE SEQUENCE</scope>
    <source>
        <strain evidence="1">28 12/20/2015</strain>
    </source>
</reference>
<dbReference type="EMBL" id="CAJVPW010011410">
    <property type="protein sequence ID" value="CAG8625471.1"/>
    <property type="molecule type" value="Genomic_DNA"/>
</dbReference>
<gene>
    <name evidence="1" type="ORF">SPELUC_LOCUS8030</name>
</gene>
<comment type="caution">
    <text evidence="1">The sequence shown here is derived from an EMBL/GenBank/DDBJ whole genome shotgun (WGS) entry which is preliminary data.</text>
</comment>